<organism evidence="2 3">
    <name type="scientific">Pyrococcus kukulkanii</name>
    <dbReference type="NCBI Taxonomy" id="1609559"/>
    <lineage>
        <taxon>Archaea</taxon>
        <taxon>Methanobacteriati</taxon>
        <taxon>Methanobacteriota</taxon>
        <taxon>Thermococci</taxon>
        <taxon>Thermococcales</taxon>
        <taxon>Thermococcaceae</taxon>
        <taxon>Pyrococcus</taxon>
    </lineage>
</organism>
<feature type="transmembrane region" description="Helical" evidence="1">
    <location>
        <begin position="6"/>
        <end position="32"/>
    </location>
</feature>
<dbReference type="STRING" id="1609559.TQ32_01020"/>
<dbReference type="PATRIC" id="fig|1609559.3.peg.215"/>
<dbReference type="GeneID" id="28490370"/>
<evidence type="ECO:0000313" key="3">
    <source>
        <dbReference type="Proteomes" id="UP000070587"/>
    </source>
</evidence>
<accession>A0A127B773</accession>
<keyword evidence="1" id="KW-0472">Membrane</keyword>
<dbReference type="EMBL" id="CP010835">
    <property type="protein sequence ID" value="AMM53233.1"/>
    <property type="molecule type" value="Genomic_DNA"/>
</dbReference>
<dbReference type="Proteomes" id="UP000070587">
    <property type="component" value="Chromosome"/>
</dbReference>
<dbReference type="OrthoDB" id="377901at2157"/>
<keyword evidence="1" id="KW-1133">Transmembrane helix</keyword>
<name>A0A127B773_9EURY</name>
<gene>
    <name evidence="2" type="ORF">TQ32_01020</name>
</gene>
<evidence type="ECO:0000313" key="2">
    <source>
        <dbReference type="EMBL" id="AMM53233.1"/>
    </source>
</evidence>
<keyword evidence="1" id="KW-0812">Transmembrane</keyword>
<reference evidence="2 3" key="2">
    <citation type="journal article" date="2016" name="Int. J. Syst. Evol. Microbiol.">
        <title>Pyrococcus kukulkanii sp. nov., a hyperthermophilic, piezophilic archaeon isolated from a deep-sea hydrothermal vent.</title>
        <authorList>
            <person name="Callac N."/>
            <person name="Oger P."/>
            <person name="Lesongeur F."/>
            <person name="Rattray J.E."/>
            <person name="Vannier P."/>
            <person name="Michoud G."/>
            <person name="Beauverger M."/>
            <person name="Gayet N."/>
            <person name="Rouxel O."/>
            <person name="Jebbar M."/>
            <person name="Godfroy A."/>
        </authorList>
    </citation>
    <scope>NUCLEOTIDE SEQUENCE [LARGE SCALE GENOMIC DNA]</scope>
    <source>
        <strain evidence="2 3">NCB100</strain>
    </source>
</reference>
<proteinExistence type="predicted"/>
<feature type="transmembrane region" description="Helical" evidence="1">
    <location>
        <begin position="65"/>
        <end position="84"/>
    </location>
</feature>
<reference evidence="3" key="1">
    <citation type="submission" date="2015-02" db="EMBL/GenBank/DDBJ databases">
        <title>Pyrococcus kukulkanii sp. nov., a novel hyperthermophilic archaeon isolated from a deep-sea hydrothermal vent at the Guaymas Basin.</title>
        <authorList>
            <person name="Oger P.M."/>
            <person name="Callac N."/>
            <person name="Jebbar M."/>
            <person name="Godfroy A."/>
        </authorList>
    </citation>
    <scope>NUCLEOTIDE SEQUENCE [LARGE SCALE GENOMIC DNA]</scope>
    <source>
        <strain evidence="3">NCB100</strain>
    </source>
</reference>
<sequence length="172" mass="19673">MNLEELPVFLLLLIPMLLLVFVLVYFATFSILEEKKLNSLLNTYLSLPYFLLFWTTTMKETKSSLFGWLMIFGFILLTENFRPIHLVNGLTLGALMHLTFSSKIVLVNLALYLIVQLTAKWRENVMTYVLLFWSGMLLAFIGSRIQILGVLAFGTIHILGALKLVRAVNQQV</sequence>
<protein>
    <submittedName>
        <fullName evidence="2">Uncharacterized protein</fullName>
    </submittedName>
</protein>
<feature type="transmembrane region" description="Helical" evidence="1">
    <location>
        <begin position="90"/>
        <end position="113"/>
    </location>
</feature>
<dbReference type="KEGG" id="pyc:TQ32_01020"/>
<dbReference type="RefSeq" id="WP_068320175.1">
    <property type="nucleotide sequence ID" value="NZ_CP010835.1"/>
</dbReference>
<feature type="transmembrane region" description="Helical" evidence="1">
    <location>
        <begin position="125"/>
        <end position="141"/>
    </location>
</feature>
<evidence type="ECO:0000256" key="1">
    <source>
        <dbReference type="SAM" id="Phobius"/>
    </source>
</evidence>
<dbReference type="AlphaFoldDB" id="A0A127B773"/>